<reference evidence="3 4" key="1">
    <citation type="journal article" date="2015" name="Nature">
        <title>rRNA introns, odd ribosomes, and small enigmatic genomes across a large radiation of phyla.</title>
        <authorList>
            <person name="Brown C.T."/>
            <person name="Hug L.A."/>
            <person name="Thomas B.C."/>
            <person name="Sharon I."/>
            <person name="Castelle C.J."/>
            <person name="Singh A."/>
            <person name="Wilkins M.J."/>
            <person name="Williams K.H."/>
            <person name="Banfield J.F."/>
        </authorList>
    </citation>
    <scope>NUCLEOTIDE SEQUENCE [LARGE SCALE GENOMIC DNA]</scope>
</reference>
<evidence type="ECO:0000313" key="4">
    <source>
        <dbReference type="Proteomes" id="UP000034050"/>
    </source>
</evidence>
<dbReference type="PANTHER" id="PTHR34136">
    <property type="match status" value="1"/>
</dbReference>
<dbReference type="InterPro" id="IPR004629">
    <property type="entry name" value="WecG_TagA_CpsF"/>
</dbReference>
<dbReference type="EMBL" id="LCFD01000019">
    <property type="protein sequence ID" value="KKS85254.1"/>
    <property type="molecule type" value="Genomic_DNA"/>
</dbReference>
<dbReference type="STRING" id="1618446.UV61_C0019G0018"/>
<evidence type="ECO:0000313" key="3">
    <source>
        <dbReference type="EMBL" id="KKS85254.1"/>
    </source>
</evidence>
<dbReference type="GO" id="GO:0016758">
    <property type="term" value="F:hexosyltransferase activity"/>
    <property type="evidence" value="ECO:0007669"/>
    <property type="project" value="TreeGrafter"/>
</dbReference>
<dbReference type="CDD" id="cd06533">
    <property type="entry name" value="Glyco_transf_WecG_TagA"/>
    <property type="match status" value="1"/>
</dbReference>
<proteinExistence type="predicted"/>
<evidence type="ECO:0000256" key="2">
    <source>
        <dbReference type="ARBA" id="ARBA00022679"/>
    </source>
</evidence>
<protein>
    <submittedName>
        <fullName evidence="3">Teichoic acid biosynthesis protein</fullName>
    </submittedName>
</protein>
<dbReference type="AlphaFoldDB" id="A0A0G1CIF9"/>
<name>A0A0G1CIF9_9BACT</name>
<dbReference type="PANTHER" id="PTHR34136:SF1">
    <property type="entry name" value="UDP-N-ACETYL-D-MANNOSAMINURONIC ACID TRANSFERASE"/>
    <property type="match status" value="1"/>
</dbReference>
<comment type="caution">
    <text evidence="3">The sequence shown here is derived from an EMBL/GenBank/DDBJ whole genome shotgun (WGS) entry which is preliminary data.</text>
</comment>
<evidence type="ECO:0000256" key="1">
    <source>
        <dbReference type="ARBA" id="ARBA00022676"/>
    </source>
</evidence>
<dbReference type="Proteomes" id="UP000034050">
    <property type="component" value="Unassembled WGS sequence"/>
</dbReference>
<accession>A0A0G1CIF9</accession>
<sequence>MLSHTTILGIKIITNAKPDLLAFIVNYLKSQKASKHLKIHTPNPEQIVYAYEHPEFKEVLNSGDINLPDGVGIEWASKLVGSRQFRPKADPPLADAVSSKRLLPAANRPLQTISRIPGVEFMEDLVKLAAQNSWPIGFIGGRNGVAKLAFEKLQQKYPGLTGWAEEPGELSLSDLSNLGYLEEKIRLTNTRLVFVGLGAPKQEYFIAKLSLQFAVCSSQLEEKETAAHCPLPTAHSAVFMSVGGAFDILSDKIKRAPLLIRTLGFEWLWRLILEPKRFGRQLQLIKFIVLTIRSRFVVK</sequence>
<organism evidence="3 4">
    <name type="scientific">Candidatus Gottesmanbacteria bacterium GW2011_GWB1_43_11</name>
    <dbReference type="NCBI Taxonomy" id="1618446"/>
    <lineage>
        <taxon>Bacteria</taxon>
        <taxon>Candidatus Gottesmaniibacteriota</taxon>
    </lineage>
</organism>
<keyword evidence="1" id="KW-0328">Glycosyltransferase</keyword>
<dbReference type="PATRIC" id="fig|1618446.3.peg.1372"/>
<keyword evidence="2" id="KW-0808">Transferase</keyword>
<gene>
    <name evidence="3" type="ORF">UV61_C0019G0018</name>
</gene>
<dbReference type="Pfam" id="PF03808">
    <property type="entry name" value="Glyco_tran_WecG"/>
    <property type="match status" value="1"/>
</dbReference>